<feature type="transmembrane region" description="Helical" evidence="6">
    <location>
        <begin position="46"/>
        <end position="70"/>
    </location>
</feature>
<keyword evidence="5 6" id="KW-0472">Membrane</keyword>
<feature type="transmembrane region" description="Helical" evidence="6">
    <location>
        <begin position="128"/>
        <end position="151"/>
    </location>
</feature>
<evidence type="ECO:0000259" key="7">
    <source>
        <dbReference type="Pfam" id="PF06271"/>
    </source>
</evidence>
<protein>
    <submittedName>
        <fullName evidence="8">Putative RDD family membrane protein YckC</fullName>
    </submittedName>
    <submittedName>
        <fullName evidence="9">RDD family protein</fullName>
    </submittedName>
</protein>
<accession>A0A850NNP9</accession>
<keyword evidence="2" id="KW-1003">Cell membrane</keyword>
<evidence type="ECO:0000313" key="10">
    <source>
        <dbReference type="Proteomes" id="UP000557688"/>
    </source>
</evidence>
<evidence type="ECO:0000256" key="6">
    <source>
        <dbReference type="SAM" id="Phobius"/>
    </source>
</evidence>
<reference evidence="9 11" key="1">
    <citation type="submission" date="2020-06" db="EMBL/GenBank/DDBJ databases">
        <title>Description of novel acetic acid bacteria.</title>
        <authorList>
            <person name="Sombolestani A."/>
        </authorList>
    </citation>
    <scope>NUCLEOTIDE SEQUENCE [LARGE SCALE GENOMIC DNA]</scope>
    <source>
        <strain evidence="9 11">LMG 26838</strain>
    </source>
</reference>
<keyword evidence="3 6" id="KW-0812">Transmembrane</keyword>
<dbReference type="Proteomes" id="UP000565205">
    <property type="component" value="Unassembled WGS sequence"/>
</dbReference>
<reference evidence="8 10" key="2">
    <citation type="submission" date="2020-08" db="EMBL/GenBank/DDBJ databases">
        <title>Genomic Encyclopedia of Type Strains, Phase III (KMG-III): the genomes of soil and plant-associated and newly described type strains.</title>
        <authorList>
            <person name="Whitman W."/>
        </authorList>
    </citation>
    <scope>NUCLEOTIDE SEQUENCE [LARGE SCALE GENOMIC DNA]</scope>
    <source>
        <strain evidence="8 10">CECT 8088</strain>
    </source>
</reference>
<dbReference type="Pfam" id="PF06271">
    <property type="entry name" value="RDD"/>
    <property type="match status" value="1"/>
</dbReference>
<dbReference type="RefSeq" id="WP_176623215.1">
    <property type="nucleotide sequence ID" value="NZ_JABXXQ010000094.1"/>
</dbReference>
<name>A0A850NNP9_9PROT</name>
<dbReference type="EMBL" id="JABXXQ010000094">
    <property type="protein sequence ID" value="NVN30019.1"/>
    <property type="molecule type" value="Genomic_DNA"/>
</dbReference>
<dbReference type="InterPro" id="IPR051791">
    <property type="entry name" value="Pra-immunoreactive"/>
</dbReference>
<comment type="subcellular location">
    <subcellularLocation>
        <location evidence="1">Cell membrane</location>
        <topology evidence="1">Multi-pass membrane protein</topology>
    </subcellularLocation>
</comment>
<keyword evidence="4 6" id="KW-1133">Transmembrane helix</keyword>
<dbReference type="GO" id="GO:0005886">
    <property type="term" value="C:plasma membrane"/>
    <property type="evidence" value="ECO:0007669"/>
    <property type="project" value="UniProtKB-SubCell"/>
</dbReference>
<feature type="transmembrane region" description="Helical" evidence="6">
    <location>
        <begin position="77"/>
        <end position="97"/>
    </location>
</feature>
<evidence type="ECO:0000256" key="4">
    <source>
        <dbReference type="ARBA" id="ARBA00022989"/>
    </source>
</evidence>
<dbReference type="PANTHER" id="PTHR36115">
    <property type="entry name" value="PROLINE-RICH ANTIGEN HOMOLOG-RELATED"/>
    <property type="match status" value="1"/>
</dbReference>
<comment type="caution">
    <text evidence="9">The sequence shown here is derived from an EMBL/GenBank/DDBJ whole genome shotgun (WGS) entry which is preliminary data.</text>
</comment>
<evidence type="ECO:0000313" key="11">
    <source>
        <dbReference type="Proteomes" id="UP000565205"/>
    </source>
</evidence>
<evidence type="ECO:0000313" key="8">
    <source>
        <dbReference type="EMBL" id="MBB3173381.1"/>
    </source>
</evidence>
<keyword evidence="10" id="KW-1185">Reference proteome</keyword>
<proteinExistence type="predicted"/>
<organism evidence="9 11">
    <name type="scientific">Endobacter medicaginis</name>
    <dbReference type="NCBI Taxonomy" id="1181271"/>
    <lineage>
        <taxon>Bacteria</taxon>
        <taxon>Pseudomonadati</taxon>
        <taxon>Pseudomonadota</taxon>
        <taxon>Alphaproteobacteria</taxon>
        <taxon>Acetobacterales</taxon>
        <taxon>Acetobacteraceae</taxon>
        <taxon>Endobacter</taxon>
    </lineage>
</organism>
<dbReference type="InterPro" id="IPR010432">
    <property type="entry name" value="RDD"/>
</dbReference>
<evidence type="ECO:0000256" key="1">
    <source>
        <dbReference type="ARBA" id="ARBA00004651"/>
    </source>
</evidence>
<dbReference type="EMBL" id="JACHXV010000004">
    <property type="protein sequence ID" value="MBB3173381.1"/>
    <property type="molecule type" value="Genomic_DNA"/>
</dbReference>
<gene>
    <name evidence="8" type="ORF">FHR90_001204</name>
    <name evidence="9" type="ORF">HUK83_06680</name>
</gene>
<sequence>MQSGDAYGSGYGGGFVAGRISPHDPLTGSPQMRIDAAASGVLPARIVAWCLDAVFITLIAGAVALLVGALTLASFGLLHGLFALLGMIPFLYSWLFVGSSLAATPGQAICGLGLRDNRTLGRPGMAAALLWTIGYAVTMILGAFLLLFALITKRHRTLHDLVSGLVMVRVGTLPGATFGAA</sequence>
<evidence type="ECO:0000256" key="3">
    <source>
        <dbReference type="ARBA" id="ARBA00022692"/>
    </source>
</evidence>
<dbReference type="Proteomes" id="UP000557688">
    <property type="component" value="Unassembled WGS sequence"/>
</dbReference>
<evidence type="ECO:0000313" key="9">
    <source>
        <dbReference type="EMBL" id="NVN30019.1"/>
    </source>
</evidence>
<evidence type="ECO:0000256" key="2">
    <source>
        <dbReference type="ARBA" id="ARBA00022475"/>
    </source>
</evidence>
<evidence type="ECO:0000256" key="5">
    <source>
        <dbReference type="ARBA" id="ARBA00023136"/>
    </source>
</evidence>
<dbReference type="AlphaFoldDB" id="A0A850NNP9"/>
<feature type="domain" description="RDD" evidence="7">
    <location>
        <begin position="44"/>
        <end position="163"/>
    </location>
</feature>